<name>A0ACB8B567_9AGAM</name>
<dbReference type="Proteomes" id="UP000790709">
    <property type="component" value="Unassembled WGS sequence"/>
</dbReference>
<proteinExistence type="predicted"/>
<protein>
    <submittedName>
        <fullName evidence="1">Uncharacterized protein</fullName>
    </submittedName>
</protein>
<accession>A0ACB8B567</accession>
<gene>
    <name evidence="1" type="ORF">BV22DRAFT_1020565</name>
</gene>
<dbReference type="EMBL" id="MU266558">
    <property type="protein sequence ID" value="KAH7920815.1"/>
    <property type="molecule type" value="Genomic_DNA"/>
</dbReference>
<comment type="caution">
    <text evidence="1">The sequence shown here is derived from an EMBL/GenBank/DDBJ whole genome shotgun (WGS) entry which is preliminary data.</text>
</comment>
<evidence type="ECO:0000313" key="1">
    <source>
        <dbReference type="EMBL" id="KAH7920815.1"/>
    </source>
</evidence>
<sequence>EGLLPFPHNNTILDLLFDLAAWHAYAKLRLHTDDTLGFFDTATVVLGSTVRQFLNTTCETYFTKELPKETAARGRRTAALTSKKPAPPPKSAKQAGKEKAPPPPAPKRKLLNLQTYKYHALGDYPNTIRRFGTTDSYTTQTVGTTTLNLIPADLMVSVRVSCSTDGSSDAIREQPRTTRLLRESLVKKRVSV</sequence>
<organism evidence="1 2">
    <name type="scientific">Leucogyrophana mollusca</name>
    <dbReference type="NCBI Taxonomy" id="85980"/>
    <lineage>
        <taxon>Eukaryota</taxon>
        <taxon>Fungi</taxon>
        <taxon>Dikarya</taxon>
        <taxon>Basidiomycota</taxon>
        <taxon>Agaricomycotina</taxon>
        <taxon>Agaricomycetes</taxon>
        <taxon>Agaricomycetidae</taxon>
        <taxon>Boletales</taxon>
        <taxon>Boletales incertae sedis</taxon>
        <taxon>Leucogyrophana</taxon>
    </lineage>
</organism>
<keyword evidence="2" id="KW-1185">Reference proteome</keyword>
<evidence type="ECO:0000313" key="2">
    <source>
        <dbReference type="Proteomes" id="UP000790709"/>
    </source>
</evidence>
<reference evidence="1" key="1">
    <citation type="journal article" date="2021" name="New Phytol.">
        <title>Evolutionary innovations through gain and loss of genes in the ectomycorrhizal Boletales.</title>
        <authorList>
            <person name="Wu G."/>
            <person name="Miyauchi S."/>
            <person name="Morin E."/>
            <person name="Kuo A."/>
            <person name="Drula E."/>
            <person name="Varga T."/>
            <person name="Kohler A."/>
            <person name="Feng B."/>
            <person name="Cao Y."/>
            <person name="Lipzen A."/>
            <person name="Daum C."/>
            <person name="Hundley H."/>
            <person name="Pangilinan J."/>
            <person name="Johnson J."/>
            <person name="Barry K."/>
            <person name="LaButti K."/>
            <person name="Ng V."/>
            <person name="Ahrendt S."/>
            <person name="Min B."/>
            <person name="Choi I.G."/>
            <person name="Park H."/>
            <person name="Plett J.M."/>
            <person name="Magnuson J."/>
            <person name="Spatafora J.W."/>
            <person name="Nagy L.G."/>
            <person name="Henrissat B."/>
            <person name="Grigoriev I.V."/>
            <person name="Yang Z.L."/>
            <person name="Xu J."/>
            <person name="Martin F.M."/>
        </authorList>
    </citation>
    <scope>NUCLEOTIDE SEQUENCE</scope>
    <source>
        <strain evidence="1">KUC20120723A-06</strain>
    </source>
</reference>
<feature type="non-terminal residue" evidence="1">
    <location>
        <position position="1"/>
    </location>
</feature>